<dbReference type="SUPFAM" id="SSF53901">
    <property type="entry name" value="Thiolase-like"/>
    <property type="match status" value="1"/>
</dbReference>
<evidence type="ECO:0000256" key="14">
    <source>
        <dbReference type="HAMAP-Rule" id="MF_01815"/>
    </source>
</evidence>
<dbReference type="AlphaFoldDB" id="A0A1I3NIX9"/>
<protein>
    <recommendedName>
        <fullName evidence="14">Beta-ketoacyl-[acyl-carrier-protein] synthase III</fullName>
        <shortName evidence="14">Beta-ketoacyl-ACP synthase III</shortName>
        <shortName evidence="14">KAS III</shortName>
        <ecNumber evidence="14">2.3.1.180</ecNumber>
    </recommendedName>
    <alternativeName>
        <fullName evidence="14">3-oxoacyl-[acyl-carrier-protein] synthase 3</fullName>
    </alternativeName>
    <alternativeName>
        <fullName evidence="14">3-oxoacyl-[acyl-carrier-protein] synthase III</fullName>
    </alternativeName>
</protein>
<comment type="similarity">
    <text evidence="2 14">Belongs to the thiolase-like superfamily. FabH family.</text>
</comment>
<feature type="domain" description="Beta-ketoacyl-[acyl-carrier-protein] synthase III C-terminal" evidence="15">
    <location>
        <begin position="243"/>
        <end position="332"/>
    </location>
</feature>
<dbReference type="InterPro" id="IPR013751">
    <property type="entry name" value="ACP_syn_III_N"/>
</dbReference>
<keyword evidence="8 14" id="KW-0275">Fatty acid biosynthesis</keyword>
<dbReference type="UniPathway" id="UPA00094"/>
<keyword evidence="7 14" id="KW-0443">Lipid metabolism</keyword>
<evidence type="ECO:0000256" key="1">
    <source>
        <dbReference type="ARBA" id="ARBA00005194"/>
    </source>
</evidence>
<dbReference type="CDD" id="cd00830">
    <property type="entry name" value="KAS_III"/>
    <property type="match status" value="1"/>
</dbReference>
<comment type="domain">
    <text evidence="14">The last Arg residue of the ACP-binding site is essential for the weak association between ACP/AcpP and FabH.</text>
</comment>
<dbReference type="Pfam" id="PF08541">
    <property type="entry name" value="ACP_syn_III_C"/>
    <property type="match status" value="1"/>
</dbReference>
<keyword evidence="3 14" id="KW-0963">Cytoplasm</keyword>
<feature type="region of interest" description="ACP-binding" evidence="14">
    <location>
        <begin position="260"/>
        <end position="264"/>
    </location>
</feature>
<dbReference type="Pfam" id="PF08545">
    <property type="entry name" value="ACP_syn_III"/>
    <property type="match status" value="1"/>
</dbReference>
<dbReference type="PANTHER" id="PTHR34069">
    <property type="entry name" value="3-OXOACYL-[ACYL-CARRIER-PROTEIN] SYNTHASE 3"/>
    <property type="match status" value="1"/>
</dbReference>
<evidence type="ECO:0000256" key="6">
    <source>
        <dbReference type="ARBA" id="ARBA00022832"/>
    </source>
</evidence>
<proteinExistence type="inferred from homology"/>
<dbReference type="EC" id="2.3.1.180" evidence="14"/>
<feature type="domain" description="Beta-ketoacyl-[acyl-carrier-protein] synthase III N-terminal" evidence="16">
    <location>
        <begin position="113"/>
        <end position="191"/>
    </location>
</feature>
<evidence type="ECO:0000259" key="15">
    <source>
        <dbReference type="Pfam" id="PF08541"/>
    </source>
</evidence>
<dbReference type="NCBIfam" id="NF006829">
    <property type="entry name" value="PRK09352.1"/>
    <property type="match status" value="1"/>
</dbReference>
<dbReference type="EMBL" id="FORT01000002">
    <property type="protein sequence ID" value="SFJ09095.1"/>
    <property type="molecule type" value="Genomic_DNA"/>
</dbReference>
<evidence type="ECO:0000256" key="2">
    <source>
        <dbReference type="ARBA" id="ARBA00008642"/>
    </source>
</evidence>
<comment type="catalytic activity">
    <reaction evidence="13">
        <text>3-methylbutanoyl-CoA + malonyl-[ACP] + H(+) = 5-methyl-3-oxohexanoyl-[ACP] + CO2 + CoA</text>
        <dbReference type="Rhea" id="RHEA:42272"/>
        <dbReference type="Rhea" id="RHEA-COMP:9623"/>
        <dbReference type="Rhea" id="RHEA-COMP:9941"/>
        <dbReference type="ChEBI" id="CHEBI:15378"/>
        <dbReference type="ChEBI" id="CHEBI:16526"/>
        <dbReference type="ChEBI" id="CHEBI:57287"/>
        <dbReference type="ChEBI" id="CHEBI:57345"/>
        <dbReference type="ChEBI" id="CHEBI:78449"/>
        <dbReference type="ChEBI" id="CHEBI:78822"/>
        <dbReference type="EC" id="2.3.1.300"/>
    </reaction>
    <physiologicalReaction direction="left-to-right" evidence="13">
        <dbReference type="Rhea" id="RHEA:42273"/>
    </physiologicalReaction>
</comment>
<dbReference type="PANTHER" id="PTHR34069:SF2">
    <property type="entry name" value="BETA-KETOACYL-[ACYL-CARRIER-PROTEIN] SYNTHASE III"/>
    <property type="match status" value="1"/>
</dbReference>
<dbReference type="InterPro" id="IPR013747">
    <property type="entry name" value="ACP_syn_III_C"/>
</dbReference>
<gene>
    <name evidence="14" type="primary">fabH</name>
    <name evidence="17" type="ORF">SAMN05518846_10283</name>
</gene>
<comment type="subunit">
    <text evidence="14">Homodimer.</text>
</comment>
<reference evidence="18" key="1">
    <citation type="submission" date="2016-10" db="EMBL/GenBank/DDBJ databases">
        <authorList>
            <person name="Varghese N."/>
            <person name="Submissions S."/>
        </authorList>
    </citation>
    <scope>NUCLEOTIDE SEQUENCE [LARGE SCALE GENOMIC DNA]</scope>
    <source>
        <strain evidence="18">OK042</strain>
    </source>
</reference>
<dbReference type="HAMAP" id="MF_01815">
    <property type="entry name" value="FabH"/>
    <property type="match status" value="1"/>
</dbReference>
<evidence type="ECO:0000256" key="5">
    <source>
        <dbReference type="ARBA" id="ARBA00022679"/>
    </source>
</evidence>
<evidence type="ECO:0000256" key="13">
    <source>
        <dbReference type="ARBA" id="ARBA00052985"/>
    </source>
</evidence>
<sequence>MRQMNGKRSVGILATGSYTPDRVLSNFDLEKMVDTSDEWIVSRTGIRERRISSADQASSDLAYEAAKKALESAKLSPEQLDLIIVATVTPDTMFPSTACILQEKLGAKRAAAMDLSAACTGFLYGVTTATQFISNGLYKYVLVVGVESLSKITNYKDRNTCVLFGDGAGAAVIGEVQDGYGFQSFELGADGSGGPLLCQPAGGSRIPASSESVENNLHYLSMAGGEVFKFAVRVMNSATEAVLTKAGLTKDDIDLLVPHQANKRIIDSAVQRFGLSEDKVVINLDRFGNMSSASIPVALDEAVQTGRVKEGDHLVLVGFGGGLTWGATLLKWSTTPAEGSEK</sequence>
<keyword evidence="14" id="KW-0511">Multifunctional enzyme</keyword>
<comment type="catalytic activity">
    <reaction evidence="10">
        <text>malonyl-[ACP] + acetyl-CoA + H(+) = 3-oxobutanoyl-[ACP] + CO2 + CoA</text>
        <dbReference type="Rhea" id="RHEA:12080"/>
        <dbReference type="Rhea" id="RHEA-COMP:9623"/>
        <dbReference type="Rhea" id="RHEA-COMP:9625"/>
        <dbReference type="ChEBI" id="CHEBI:15378"/>
        <dbReference type="ChEBI" id="CHEBI:16526"/>
        <dbReference type="ChEBI" id="CHEBI:57287"/>
        <dbReference type="ChEBI" id="CHEBI:57288"/>
        <dbReference type="ChEBI" id="CHEBI:78449"/>
        <dbReference type="ChEBI" id="CHEBI:78450"/>
        <dbReference type="EC" id="2.3.1.180"/>
    </reaction>
    <physiologicalReaction direction="left-to-right" evidence="10">
        <dbReference type="Rhea" id="RHEA:12081"/>
    </physiologicalReaction>
</comment>
<evidence type="ECO:0000256" key="9">
    <source>
        <dbReference type="ARBA" id="ARBA00023315"/>
    </source>
</evidence>
<organism evidence="17 18">
    <name type="scientific">Brevibacillus centrosporus</name>
    <dbReference type="NCBI Taxonomy" id="54910"/>
    <lineage>
        <taxon>Bacteria</taxon>
        <taxon>Bacillati</taxon>
        <taxon>Bacillota</taxon>
        <taxon>Bacilli</taxon>
        <taxon>Bacillales</taxon>
        <taxon>Paenibacillaceae</taxon>
        <taxon>Brevibacillus</taxon>
    </lineage>
</organism>
<dbReference type="NCBIfam" id="TIGR00747">
    <property type="entry name" value="fabH"/>
    <property type="match status" value="1"/>
</dbReference>
<dbReference type="GO" id="GO:0044550">
    <property type="term" value="P:secondary metabolite biosynthetic process"/>
    <property type="evidence" value="ECO:0007669"/>
    <property type="project" value="TreeGrafter"/>
</dbReference>
<comment type="function">
    <text evidence="14">Catalyzes the condensation reaction of fatty acid synthesis by the addition to an acyl acceptor of two carbons from malonyl-ACP. Catalyzes the first condensation reaction which initiates fatty acid synthesis and may therefore play a role in governing the total rate of fatty acid production. Possesses both acetoacetyl-ACP synthase and acetyl transacylase activities. Its substrate specificity determines the biosynthesis of branched-chain and/or straight-chain of fatty acids.</text>
</comment>
<comment type="pathway">
    <text evidence="1 14">Lipid metabolism; fatty acid biosynthesis.</text>
</comment>
<feature type="active site" evidence="14">
    <location>
        <position position="119"/>
    </location>
</feature>
<evidence type="ECO:0000313" key="17">
    <source>
        <dbReference type="EMBL" id="SFJ09095.1"/>
    </source>
</evidence>
<feature type="active site" evidence="14">
    <location>
        <position position="259"/>
    </location>
</feature>
<dbReference type="FunFam" id="3.40.47.10:FF:000004">
    <property type="entry name" value="3-oxoacyl-[acyl-carrier-protein] synthase 3"/>
    <property type="match status" value="1"/>
</dbReference>
<comment type="catalytic activity">
    <reaction evidence="12">
        <text>2-methylpropanoyl-CoA + malonyl-[ACP] + H(+) = 4-methyl-3-oxopentanoyl-[ACP] + CO2 + CoA</text>
        <dbReference type="Rhea" id="RHEA:42268"/>
        <dbReference type="Rhea" id="RHEA-COMP:9623"/>
        <dbReference type="Rhea" id="RHEA-COMP:9940"/>
        <dbReference type="ChEBI" id="CHEBI:15378"/>
        <dbReference type="ChEBI" id="CHEBI:16526"/>
        <dbReference type="ChEBI" id="CHEBI:57287"/>
        <dbReference type="ChEBI" id="CHEBI:57338"/>
        <dbReference type="ChEBI" id="CHEBI:78449"/>
        <dbReference type="ChEBI" id="CHEBI:78820"/>
        <dbReference type="EC" id="2.3.1.300"/>
    </reaction>
    <physiologicalReaction direction="left-to-right" evidence="12">
        <dbReference type="Rhea" id="RHEA:42269"/>
    </physiologicalReaction>
</comment>
<comment type="subcellular location">
    <subcellularLocation>
        <location evidence="14">Cytoplasm</location>
    </subcellularLocation>
</comment>
<dbReference type="Gene3D" id="3.40.47.10">
    <property type="match status" value="1"/>
</dbReference>
<dbReference type="Proteomes" id="UP000198915">
    <property type="component" value="Unassembled WGS sequence"/>
</dbReference>
<keyword evidence="6 14" id="KW-0276">Fatty acid metabolism</keyword>
<feature type="active site" evidence="14">
    <location>
        <position position="289"/>
    </location>
</feature>
<name>A0A1I3NIX9_9BACL</name>
<evidence type="ECO:0000313" key="18">
    <source>
        <dbReference type="Proteomes" id="UP000198915"/>
    </source>
</evidence>
<evidence type="ECO:0000256" key="11">
    <source>
        <dbReference type="ARBA" id="ARBA00052407"/>
    </source>
</evidence>
<keyword evidence="4 14" id="KW-0444">Lipid biosynthesis</keyword>
<evidence type="ECO:0000256" key="8">
    <source>
        <dbReference type="ARBA" id="ARBA00023160"/>
    </source>
</evidence>
<evidence type="ECO:0000256" key="10">
    <source>
        <dbReference type="ARBA" id="ARBA00051096"/>
    </source>
</evidence>
<dbReference type="InterPro" id="IPR004655">
    <property type="entry name" value="FabH"/>
</dbReference>
<dbReference type="GO" id="GO:0004315">
    <property type="term" value="F:3-oxoacyl-[acyl-carrier-protein] synthase activity"/>
    <property type="evidence" value="ECO:0007669"/>
    <property type="project" value="InterPro"/>
</dbReference>
<evidence type="ECO:0000256" key="4">
    <source>
        <dbReference type="ARBA" id="ARBA00022516"/>
    </source>
</evidence>
<evidence type="ECO:0000256" key="3">
    <source>
        <dbReference type="ARBA" id="ARBA00022490"/>
    </source>
</evidence>
<evidence type="ECO:0000256" key="7">
    <source>
        <dbReference type="ARBA" id="ARBA00023098"/>
    </source>
</evidence>
<dbReference type="GO" id="GO:0005737">
    <property type="term" value="C:cytoplasm"/>
    <property type="evidence" value="ECO:0007669"/>
    <property type="project" value="UniProtKB-SubCell"/>
</dbReference>
<keyword evidence="18" id="KW-1185">Reference proteome</keyword>
<evidence type="ECO:0000259" key="16">
    <source>
        <dbReference type="Pfam" id="PF08545"/>
    </source>
</evidence>
<accession>A0A1I3NIX9</accession>
<dbReference type="STRING" id="1884381.SAMN05518846_10283"/>
<dbReference type="GO" id="GO:0006633">
    <property type="term" value="P:fatty acid biosynthetic process"/>
    <property type="evidence" value="ECO:0007669"/>
    <property type="project" value="UniProtKB-UniRule"/>
</dbReference>
<dbReference type="GO" id="GO:0033818">
    <property type="term" value="F:beta-ketoacyl-acyl-carrier-protein synthase III activity"/>
    <property type="evidence" value="ECO:0007669"/>
    <property type="project" value="UniProtKB-UniRule"/>
</dbReference>
<comment type="catalytic activity">
    <reaction evidence="11">
        <text>(2S)-2-methylbutanoyl-CoA + malonyl-[ACP] + H(+) = (4S)-4-methyl-3-oxohexanoyl-[ACP] + CO2 + CoA</text>
        <dbReference type="Rhea" id="RHEA:42276"/>
        <dbReference type="Rhea" id="RHEA-COMP:9623"/>
        <dbReference type="Rhea" id="RHEA-COMP:17148"/>
        <dbReference type="ChEBI" id="CHEBI:15378"/>
        <dbReference type="ChEBI" id="CHEBI:16526"/>
        <dbReference type="ChEBI" id="CHEBI:57287"/>
        <dbReference type="ChEBI" id="CHEBI:78449"/>
        <dbReference type="ChEBI" id="CHEBI:88166"/>
        <dbReference type="ChEBI" id="CHEBI:167462"/>
        <dbReference type="EC" id="2.3.1.300"/>
    </reaction>
    <physiologicalReaction direction="left-to-right" evidence="11">
        <dbReference type="Rhea" id="RHEA:42277"/>
    </physiologicalReaction>
</comment>
<evidence type="ECO:0000256" key="12">
    <source>
        <dbReference type="ARBA" id="ARBA00052467"/>
    </source>
</evidence>
<keyword evidence="9 14" id="KW-0012">Acyltransferase</keyword>
<keyword evidence="5 14" id="KW-0808">Transferase</keyword>
<dbReference type="InterPro" id="IPR016039">
    <property type="entry name" value="Thiolase-like"/>
</dbReference>